<reference evidence="2 3" key="1">
    <citation type="submission" date="2019-12" db="EMBL/GenBank/DDBJ databases">
        <title>Complete genome sequence of Algicella marina strain 9Alg 56(T) isolated from the red alga Tichocarpus crinitus.</title>
        <authorList>
            <person name="Kim S.-G."/>
            <person name="Nedashkovskaya O.I."/>
        </authorList>
    </citation>
    <scope>NUCLEOTIDE SEQUENCE [LARGE SCALE GENOMIC DNA]</scope>
    <source>
        <strain evidence="2 3">9Alg 56</strain>
    </source>
</reference>
<accession>A0A6P1T2Z4</accession>
<evidence type="ECO:0000313" key="3">
    <source>
        <dbReference type="Proteomes" id="UP000464495"/>
    </source>
</evidence>
<keyword evidence="3" id="KW-1185">Reference proteome</keyword>
<gene>
    <name evidence="2" type="ORF">GO499_13515</name>
</gene>
<dbReference type="KEGG" id="amaq:GO499_13515"/>
<keyword evidence="1" id="KW-0472">Membrane</keyword>
<protein>
    <submittedName>
        <fullName evidence="2">Uncharacterized protein</fullName>
    </submittedName>
</protein>
<dbReference type="RefSeq" id="WP_161862667.1">
    <property type="nucleotide sequence ID" value="NZ_CP046620.1"/>
</dbReference>
<sequence length="130" mass="14347">MKMLDRLFREDETMSPRLVVGGALLAFALALFAPQFGMVMRGLVSLIALILLVAPAYMALRFLVPMMDPRDAEADRFAVWGGLVLLLVVGFSTFGLMTLPALALAGLLLWKRAPELMEPFERFSGPKANY</sequence>
<name>A0A6P1T2Z4_9RHOB</name>
<dbReference type="EMBL" id="CP046620">
    <property type="protein sequence ID" value="QHQ36115.1"/>
    <property type="molecule type" value="Genomic_DNA"/>
</dbReference>
<feature type="transmembrane region" description="Helical" evidence="1">
    <location>
        <begin position="77"/>
        <end position="110"/>
    </location>
</feature>
<organism evidence="2 3">
    <name type="scientific">Algicella marina</name>
    <dbReference type="NCBI Taxonomy" id="2683284"/>
    <lineage>
        <taxon>Bacteria</taxon>
        <taxon>Pseudomonadati</taxon>
        <taxon>Pseudomonadota</taxon>
        <taxon>Alphaproteobacteria</taxon>
        <taxon>Rhodobacterales</taxon>
        <taxon>Paracoccaceae</taxon>
        <taxon>Algicella</taxon>
    </lineage>
</organism>
<dbReference type="Proteomes" id="UP000464495">
    <property type="component" value="Chromosome"/>
</dbReference>
<dbReference type="AlphaFoldDB" id="A0A6P1T2Z4"/>
<evidence type="ECO:0000256" key="1">
    <source>
        <dbReference type="SAM" id="Phobius"/>
    </source>
</evidence>
<keyword evidence="1" id="KW-0812">Transmembrane</keyword>
<proteinExistence type="predicted"/>
<feature type="transmembrane region" description="Helical" evidence="1">
    <location>
        <begin position="42"/>
        <end position="65"/>
    </location>
</feature>
<keyword evidence="1" id="KW-1133">Transmembrane helix</keyword>
<evidence type="ECO:0000313" key="2">
    <source>
        <dbReference type="EMBL" id="QHQ36115.1"/>
    </source>
</evidence>